<gene>
    <name evidence="15" type="ORF">BINO364_LOCUS1598</name>
</gene>
<protein>
    <recommendedName>
        <fullName evidence="14">Cadherin domain-containing protein</fullName>
    </recommendedName>
</protein>
<feature type="chain" id="PRO_5035476547" description="Cadherin domain-containing protein" evidence="13">
    <location>
        <begin position="19"/>
        <end position="1796"/>
    </location>
</feature>
<feature type="region of interest" description="Disordered" evidence="12">
    <location>
        <begin position="1007"/>
        <end position="1057"/>
    </location>
</feature>
<keyword evidence="5" id="KW-0677">Repeat</keyword>
<evidence type="ECO:0000259" key="14">
    <source>
        <dbReference type="PROSITE" id="PS50268"/>
    </source>
</evidence>
<dbReference type="InterPro" id="IPR002126">
    <property type="entry name" value="Cadherin-like_dom"/>
</dbReference>
<evidence type="ECO:0000313" key="15">
    <source>
        <dbReference type="EMBL" id="CAH0714561.1"/>
    </source>
</evidence>
<keyword evidence="9" id="KW-0472">Membrane</keyword>
<feature type="domain" description="Cadherin" evidence="14">
    <location>
        <begin position="248"/>
        <end position="364"/>
    </location>
</feature>
<feature type="non-terminal residue" evidence="15">
    <location>
        <position position="1796"/>
    </location>
</feature>
<feature type="region of interest" description="Disordered" evidence="12">
    <location>
        <begin position="1137"/>
        <end position="1161"/>
    </location>
</feature>
<evidence type="ECO:0000313" key="16">
    <source>
        <dbReference type="Proteomes" id="UP000838878"/>
    </source>
</evidence>
<feature type="compositionally biased region" description="Polar residues" evidence="12">
    <location>
        <begin position="1371"/>
        <end position="1382"/>
    </location>
</feature>
<keyword evidence="16" id="KW-1185">Reference proteome</keyword>
<dbReference type="GO" id="GO:0007156">
    <property type="term" value="P:homophilic cell adhesion via plasma membrane adhesion molecules"/>
    <property type="evidence" value="ECO:0007669"/>
    <property type="project" value="InterPro"/>
</dbReference>
<dbReference type="PRINTS" id="PR00205">
    <property type="entry name" value="CADHERIN"/>
</dbReference>
<dbReference type="Gene3D" id="2.60.40.60">
    <property type="entry name" value="Cadherins"/>
    <property type="match status" value="5"/>
</dbReference>
<dbReference type="FunFam" id="2.60.40.60:FF:000098">
    <property type="entry name" value="cadherin-23 isoform X1"/>
    <property type="match status" value="1"/>
</dbReference>
<feature type="domain" description="Cadherin" evidence="14">
    <location>
        <begin position="590"/>
        <end position="711"/>
    </location>
</feature>
<feature type="compositionally biased region" description="Basic and acidic residues" evidence="12">
    <location>
        <begin position="1137"/>
        <end position="1151"/>
    </location>
</feature>
<keyword evidence="6 11" id="KW-0106">Calcium</keyword>
<evidence type="ECO:0000256" key="7">
    <source>
        <dbReference type="ARBA" id="ARBA00022889"/>
    </source>
</evidence>
<feature type="signal peptide" evidence="13">
    <location>
        <begin position="1"/>
        <end position="18"/>
    </location>
</feature>
<feature type="region of interest" description="Disordered" evidence="12">
    <location>
        <begin position="1256"/>
        <end position="1312"/>
    </location>
</feature>
<dbReference type="SMART" id="SM00112">
    <property type="entry name" value="CA"/>
    <property type="match status" value="5"/>
</dbReference>
<feature type="compositionally biased region" description="Basic and acidic residues" evidence="12">
    <location>
        <begin position="1506"/>
        <end position="1518"/>
    </location>
</feature>
<feature type="domain" description="Cadherin" evidence="14">
    <location>
        <begin position="482"/>
        <end position="589"/>
    </location>
</feature>
<proteinExistence type="predicted"/>
<feature type="compositionally biased region" description="Basic and acidic residues" evidence="12">
    <location>
        <begin position="1469"/>
        <end position="1480"/>
    </location>
</feature>
<evidence type="ECO:0000256" key="2">
    <source>
        <dbReference type="ARBA" id="ARBA00022475"/>
    </source>
</evidence>
<feature type="domain" description="Cadherin" evidence="14">
    <location>
        <begin position="135"/>
        <end position="247"/>
    </location>
</feature>
<comment type="subcellular location">
    <subcellularLocation>
        <location evidence="1">Cell membrane</location>
        <topology evidence="1">Single-pass type I membrane protein</topology>
    </subcellularLocation>
</comment>
<dbReference type="GO" id="GO:0016477">
    <property type="term" value="P:cell migration"/>
    <property type="evidence" value="ECO:0007669"/>
    <property type="project" value="TreeGrafter"/>
</dbReference>
<evidence type="ECO:0000256" key="10">
    <source>
        <dbReference type="ARBA" id="ARBA00059331"/>
    </source>
</evidence>
<sequence>MTFAAALVLLAWCAAARGGDPVFDPSTLMRLVLVPADAAVGSVVYRVRASDPDFDYPLHFELIGQMGRLDIGIESLPCTRYNSVCQANVILLRRLEPGRYVDFRLSARNTRGRSARIACSITGTNATTPRDTIFPHQPGIILVPEDAKRGTDLEIVIARKNPLTPKPLELELWGSPLFAIRQRRVSTENTEGTIFLVGPLDFEAQSMYHLTLLAVDPYVELGKDTRNIAGLEVVVVVQDVQDMPPVFTSAPPITHLPRQVAPGDMIVKVRAEDGDKGAPRQIRYGLVSEGNPFTPFFNINETTGEVTLERPIEEIAAISHAGAPILLTVVAEEVRLSREEPEAMSSTVQLAFILPERDNSPPYFENESYISYLDENAPQGTALVFNDPYIPQVNDNDAGKNGVFSLSLIGNNGTFEISPTVAERHAQFIIKVRDNTMLDFEARKSVIFQILAQELGPATNLSAVANVTVYLNDVNDNPPVFLALSYDVELPENVTAGTRVVQVAADDVDTGEFGKIQFTAILGYLNTSLNLDPMSGIITIATNNHGFDREAMPDLHFLVEARDNDGVGLRVTVPLIIKLLDVNDNPPEFERSLYEFVLSSSLNNFTSAAFVKAVDKDAEPPNNIVKYEIIEGNRDGKFAINEDTGELYLLETLKRTKKQNVHRKKRQYDDKPENEVFMLTIRAYDLGIPRLTSSATVKIYPPESKTRTMSFIVPGSNPDRKKLEEILSTLSGGKVTIVDVKPYKGDDKGTPDLSGQESSQEKSVVIAVVRMAGNSAINVAKLQEQLAKNVTAYSTGTVHTHSNEHTSTTEDNSGVYKAESRLLFWLLILLAILIALVLLLLICCCICEGCPLYMPPRKRVIRVNSTEDDVHLVVRDKGVGRENKSTQNIENKSIQAPEWRRREAWSAEQTDLRTKPTQWKFNKRNYRGKEPTKPASTPGDIRQEFVHAATDNDYKYDDARQSIRQRDGPNIIYTKEMQLQEAFTNKHKEYIEDLENGYDRIATLHHHRKEQDNDSLRRHEIERGSEVGGFLKSDNDRNIHEKEENKSKREFDKHAQSSLGRDQYFIKEGNTEILRLVTRGKNEEERYVNLPIHQQRPVTLIPHTQYVVVDSGKEMLMERFIREQGEEASNMREKMNKVTDLDDISNDKDGKSIGQKSQGADNQNLHAYSNLQPDVPGLVPQRSDYLQTALLEMQNKSSIHQELLESSLRKQNELLHQILIERERLLQNQETASQVESKLETQSLPGHSVMATQTECHIGTQTEPHLLNEVKRKSRSDNDSYSEDESQPTTDQTKKSAWIKKKKPKKKIKYRDPRRSIRVYELKRKIKTPIIEESDVSPSLESEKHVKISKTNEREERIKHYGDITKSTVTTSKNETVSSTQIKAADGDKKPKLRREVLLEISDSLDEKLDSDIYNNRSRIEHDITPTSDEITRQKLIQEHESTKSIPSASSSGSKDKRNLIFSRQGSSTEEREHAIESSKKVLITDMDEHERLDTAKTGQLSGKEASLRKDGEIESTKLSDSSKPVQKSLPRYMQWYNKKSNVSSKPTASDKIAPDKPKRPSKTKIEQEKDSKEKAGRYGKIMSKESQNQVGEAKKNYKEKESDFIHPRLLKEGRVTPVPEGPLPDVHPLLQHSEHRYEHQYENQNPLCYIKPTHIPKYLGGSTSAPVLPRRQSLEQQPIYVNQNDIKKNDKQDISESALTHSISISTKYDNDRKSAGEVHVSKINIGGDSTAEIAQRGVTSKIDDNDSGIAMSTLVQKAGNIKRLPITEKKSVFTIAYDDVQTKQLRPDSSSTSY</sequence>
<evidence type="ECO:0000256" key="5">
    <source>
        <dbReference type="ARBA" id="ARBA00022737"/>
    </source>
</evidence>
<dbReference type="PANTHER" id="PTHR24027">
    <property type="entry name" value="CADHERIN-23"/>
    <property type="match status" value="1"/>
</dbReference>
<keyword evidence="8" id="KW-1133">Transmembrane helix</keyword>
<keyword evidence="3" id="KW-0812">Transmembrane</keyword>
<dbReference type="GO" id="GO:0008013">
    <property type="term" value="F:beta-catenin binding"/>
    <property type="evidence" value="ECO:0007669"/>
    <property type="project" value="TreeGrafter"/>
</dbReference>
<dbReference type="InterPro" id="IPR020894">
    <property type="entry name" value="Cadherin_CS"/>
</dbReference>
<dbReference type="Pfam" id="PF00028">
    <property type="entry name" value="Cadherin"/>
    <property type="match status" value="2"/>
</dbReference>
<feature type="domain" description="Cadherin" evidence="14">
    <location>
        <begin position="365"/>
        <end position="481"/>
    </location>
</feature>
<dbReference type="PROSITE" id="PS50268">
    <property type="entry name" value="CADHERIN_2"/>
    <property type="match status" value="5"/>
</dbReference>
<name>A0A8J9U639_9NEOP</name>
<feature type="compositionally biased region" description="Basic and acidic residues" evidence="12">
    <location>
        <begin position="1553"/>
        <end position="1576"/>
    </location>
</feature>
<evidence type="ECO:0000256" key="13">
    <source>
        <dbReference type="SAM" id="SignalP"/>
    </source>
</evidence>
<dbReference type="SUPFAM" id="SSF49313">
    <property type="entry name" value="Cadherin-like"/>
    <property type="match status" value="5"/>
</dbReference>
<evidence type="ECO:0000256" key="12">
    <source>
        <dbReference type="SAM" id="MobiDB-lite"/>
    </source>
</evidence>
<feature type="compositionally biased region" description="Basic residues" evidence="12">
    <location>
        <begin position="1297"/>
        <end position="1309"/>
    </location>
</feature>
<dbReference type="PROSITE" id="PS00232">
    <property type="entry name" value="CADHERIN_1"/>
    <property type="match status" value="2"/>
</dbReference>
<feature type="compositionally biased region" description="Low complexity" evidence="12">
    <location>
        <begin position="1444"/>
        <end position="1453"/>
    </location>
</feature>
<dbReference type="InterPro" id="IPR039808">
    <property type="entry name" value="Cadherin"/>
</dbReference>
<dbReference type="EMBL" id="OV170221">
    <property type="protein sequence ID" value="CAH0714561.1"/>
    <property type="molecule type" value="Genomic_DNA"/>
</dbReference>
<evidence type="ECO:0000256" key="1">
    <source>
        <dbReference type="ARBA" id="ARBA00004251"/>
    </source>
</evidence>
<evidence type="ECO:0000256" key="11">
    <source>
        <dbReference type="PROSITE-ProRule" id="PRU00043"/>
    </source>
</evidence>
<organism evidence="15 16">
    <name type="scientific">Brenthis ino</name>
    <name type="common">lesser marbled fritillary</name>
    <dbReference type="NCBI Taxonomy" id="405034"/>
    <lineage>
        <taxon>Eukaryota</taxon>
        <taxon>Metazoa</taxon>
        <taxon>Ecdysozoa</taxon>
        <taxon>Arthropoda</taxon>
        <taxon>Hexapoda</taxon>
        <taxon>Insecta</taxon>
        <taxon>Pterygota</taxon>
        <taxon>Neoptera</taxon>
        <taxon>Endopterygota</taxon>
        <taxon>Lepidoptera</taxon>
        <taxon>Glossata</taxon>
        <taxon>Ditrysia</taxon>
        <taxon>Papilionoidea</taxon>
        <taxon>Nymphalidae</taxon>
        <taxon>Heliconiinae</taxon>
        <taxon>Argynnini</taxon>
        <taxon>Brenthis</taxon>
    </lineage>
</organism>
<dbReference type="InterPro" id="IPR015919">
    <property type="entry name" value="Cadherin-like_sf"/>
</dbReference>
<dbReference type="GO" id="GO:0016342">
    <property type="term" value="C:catenin complex"/>
    <property type="evidence" value="ECO:0007669"/>
    <property type="project" value="TreeGrafter"/>
</dbReference>
<feature type="region of interest" description="Disordered" evidence="12">
    <location>
        <begin position="1438"/>
        <end position="1576"/>
    </location>
</feature>
<reference evidence="15" key="1">
    <citation type="submission" date="2021-12" db="EMBL/GenBank/DDBJ databases">
        <authorList>
            <person name="Martin H S."/>
        </authorList>
    </citation>
    <scope>NUCLEOTIDE SEQUENCE</scope>
</reference>
<feature type="compositionally biased region" description="Basic and acidic residues" evidence="12">
    <location>
        <begin position="1009"/>
        <end position="1025"/>
    </location>
</feature>
<keyword evidence="7" id="KW-0130">Cell adhesion</keyword>
<evidence type="ECO:0000256" key="4">
    <source>
        <dbReference type="ARBA" id="ARBA00022729"/>
    </source>
</evidence>
<feature type="region of interest" description="Disordered" evidence="12">
    <location>
        <begin position="1371"/>
        <end position="1391"/>
    </location>
</feature>
<dbReference type="Proteomes" id="UP000838878">
    <property type="component" value="Chromosome 1"/>
</dbReference>
<dbReference type="PANTHER" id="PTHR24027:SF438">
    <property type="entry name" value="CADHERIN 23"/>
    <property type="match status" value="1"/>
</dbReference>
<dbReference type="CDD" id="cd11304">
    <property type="entry name" value="Cadherin_repeat"/>
    <property type="match status" value="5"/>
</dbReference>
<keyword evidence="2" id="KW-1003">Cell membrane</keyword>
<feature type="compositionally biased region" description="Basic and acidic residues" evidence="12">
    <location>
        <begin position="1266"/>
        <end position="1278"/>
    </location>
</feature>
<evidence type="ECO:0000256" key="9">
    <source>
        <dbReference type="ARBA" id="ARBA00023136"/>
    </source>
</evidence>
<accession>A0A8J9U639</accession>
<dbReference type="GO" id="GO:0045296">
    <property type="term" value="F:cadherin binding"/>
    <property type="evidence" value="ECO:0007669"/>
    <property type="project" value="TreeGrafter"/>
</dbReference>
<evidence type="ECO:0000256" key="8">
    <source>
        <dbReference type="ARBA" id="ARBA00022989"/>
    </source>
</evidence>
<comment type="function">
    <text evidence="10">Cadherins are calcium-dependent cell adhesion proteins. They preferentially interact with themselves in a homophilic manner in connecting cells.</text>
</comment>
<dbReference type="FunFam" id="2.60.40.60:FF:000295">
    <property type="entry name" value="Cadherin 86C, isoform E"/>
    <property type="match status" value="1"/>
</dbReference>
<evidence type="ECO:0000256" key="6">
    <source>
        <dbReference type="ARBA" id="ARBA00022837"/>
    </source>
</evidence>
<dbReference type="OrthoDB" id="8188793at2759"/>
<evidence type="ECO:0000256" key="3">
    <source>
        <dbReference type="ARBA" id="ARBA00022692"/>
    </source>
</evidence>
<keyword evidence="4 13" id="KW-0732">Signal</keyword>
<feature type="compositionally biased region" description="Basic and acidic residues" evidence="12">
    <location>
        <begin position="1033"/>
        <end position="1055"/>
    </location>
</feature>
<dbReference type="GO" id="GO:0005509">
    <property type="term" value="F:calcium ion binding"/>
    <property type="evidence" value="ECO:0007669"/>
    <property type="project" value="UniProtKB-UniRule"/>
</dbReference>
<feature type="compositionally biased region" description="Polar residues" evidence="12">
    <location>
        <begin position="1538"/>
        <end position="1548"/>
    </location>
</feature>